<gene>
    <name evidence="3" type="ORF">D791_03349</name>
</gene>
<reference evidence="4" key="1">
    <citation type="submission" date="2012-11" db="EMBL/GenBank/DDBJ databases">
        <authorList>
            <person name="Singh A."/>
            <person name="Pinnaka A.K."/>
            <person name="Vaidya B."/>
        </authorList>
    </citation>
    <scope>NUCLEOTIDE SEQUENCE [LARGE SCALE GENOMIC DNA]</scope>
    <source>
        <strain evidence="4">AK23</strain>
    </source>
</reference>
<accession>W9V0K5</accession>
<protein>
    <recommendedName>
        <fullName evidence="5">TraG N-terminal Proteobacteria domain-containing protein</fullName>
    </recommendedName>
</protein>
<keyword evidence="2" id="KW-1133">Transmembrane helix</keyword>
<keyword evidence="2" id="KW-0812">Transmembrane</keyword>
<evidence type="ECO:0008006" key="5">
    <source>
        <dbReference type="Google" id="ProtNLM"/>
    </source>
</evidence>
<feature type="region of interest" description="Disordered" evidence="1">
    <location>
        <begin position="69"/>
        <end position="90"/>
    </location>
</feature>
<feature type="transmembrane region" description="Helical" evidence="2">
    <location>
        <begin position="33"/>
        <end position="52"/>
    </location>
</feature>
<dbReference type="EMBL" id="AONB01000021">
    <property type="protein sequence ID" value="EXJ09677.1"/>
    <property type="molecule type" value="Genomic_DNA"/>
</dbReference>
<organism evidence="3 4">
    <name type="scientific">Nitrincola nitratireducens</name>
    <dbReference type="NCBI Taxonomy" id="1229521"/>
    <lineage>
        <taxon>Bacteria</taxon>
        <taxon>Pseudomonadati</taxon>
        <taxon>Pseudomonadota</taxon>
        <taxon>Gammaproteobacteria</taxon>
        <taxon>Oceanospirillales</taxon>
        <taxon>Oceanospirillaceae</taxon>
        <taxon>Nitrincola</taxon>
    </lineage>
</organism>
<evidence type="ECO:0000313" key="4">
    <source>
        <dbReference type="Proteomes" id="UP000019464"/>
    </source>
</evidence>
<dbReference type="AlphaFoldDB" id="W9V0K5"/>
<evidence type="ECO:0000313" key="3">
    <source>
        <dbReference type="EMBL" id="EXJ09677.1"/>
    </source>
</evidence>
<comment type="caution">
    <text evidence="3">The sequence shown here is derived from an EMBL/GenBank/DDBJ whole genome shotgun (WGS) entry which is preliminary data.</text>
</comment>
<reference evidence="3 4" key="2">
    <citation type="journal article" date="2015" name="Syst. Appl. Microbiol.">
        <title>Nitrincola nitratireducens sp. nov. isolated from a haloalkaline crater lake.</title>
        <authorList>
            <person name="Singh A."/>
            <person name="Vaidya B."/>
            <person name="Tanuku N.R."/>
            <person name="Pinnaka A.K."/>
        </authorList>
    </citation>
    <scope>NUCLEOTIDE SEQUENCE [LARGE SCALE GENOMIC DNA]</scope>
    <source>
        <strain evidence="3 4">AK23</strain>
    </source>
</reference>
<proteinExistence type="predicted"/>
<keyword evidence="2" id="KW-0472">Membrane</keyword>
<sequence length="90" mass="9749">MVDLIYRSEAAKLSFMAGINNVYDRGVMMFVEWSMFFIFPMLWVGVLSWAGMSVGSAVQSSLSNSTQIAQSAGSEGGNKLQGAATKMARK</sequence>
<evidence type="ECO:0000256" key="2">
    <source>
        <dbReference type="SAM" id="Phobius"/>
    </source>
</evidence>
<evidence type="ECO:0000256" key="1">
    <source>
        <dbReference type="SAM" id="MobiDB-lite"/>
    </source>
</evidence>
<name>W9V0K5_9GAMM</name>
<keyword evidence="4" id="KW-1185">Reference proteome</keyword>
<dbReference type="OrthoDB" id="5645662at2"/>
<dbReference type="Proteomes" id="UP000019464">
    <property type="component" value="Unassembled WGS sequence"/>
</dbReference>